<reference evidence="3" key="1">
    <citation type="submission" date="2016-04" db="EMBL/GenBank/DDBJ databases">
        <authorList>
            <person name="Gasior T."/>
        </authorList>
    </citation>
    <scope>NUCLEOTIDE SEQUENCE [LARGE SCALE GENOMIC DNA]</scope>
</reference>
<evidence type="ECO:0000313" key="3">
    <source>
        <dbReference type="Proteomes" id="UP000224459"/>
    </source>
</evidence>
<dbReference type="InterPro" id="IPR032096">
    <property type="entry name" value="DUF4815"/>
</dbReference>
<dbReference type="Proteomes" id="UP000224459">
    <property type="component" value="Segment"/>
</dbReference>
<evidence type="ECO:0000313" key="2">
    <source>
        <dbReference type="EMBL" id="ANT44783.1"/>
    </source>
</evidence>
<proteinExistence type="predicted"/>
<protein>
    <submittedName>
        <fullName evidence="2">Tail protein</fullName>
    </submittedName>
</protein>
<sequence length="1152" mass="128974">MAYNFSSTPYLDRFNPAKHHTRVLFNPDRPLQQSELNEMQSIQTYYLKNLGDSIFKDGDKQSGLDFTLDTNKVLKVNPGYVYIDGKLRYYNSESTVRLTGVGRETVGIKIEERIVTPDEDSSLLDQTSGVPSHFSKGADRLEEKMTLTLNDPTSATIYTFQDGDLYIKATSPEMDRINKVLAERTYDESGSYKVSGFELFSEGNAVDEDHISLVVDAGKAYVLGYSVNKPVSTRINVPKSYELGTSENESTIFNTSTGSISLANSPVKDINRVTAQVLVDKERVTRGAIGDGQDYLSNNTAFEVVKVWTETSPGQTTKEYKQGEDFRLIDGQAIDWSPSGQEPSGGTSYYVSYKYNKRMTKDVDYTVTTTGEGVGKKWYLNFTPSGGAKPIDQTVVLVDYTYYLARKDAVVLDKEGNITVIAGQPNILRLVSQPIRIDPNTLQLGTITVLPDSEDAECLTYAVTRLSMEDLQKVKKRVDDLEINQAINALDDGAMEGQNPLTLRSVFSEGFISLDKADITHPDFGVVFSFEDAEATLAYTEQVNAPDIIEGVSTAHVWGRLVSAPFTEERTIYQGQASETMNVNPYNIPNKQGVLKLTPSEDNWIETENVTITEQKTKKITMNRFWRHGASHYNETEHYLYSNLQLDAGQVWEGKSYSYDKTHGRTGTLLESGGQRTLEEMIEFIRQRDVKFTVKGLHPNDNNLVLLFDGVRCAITPDTGYRKGSEDGSIMTDAKGVAKGTFRIPPGIRCGNREVTLKNVDSTSSTTYSAHGRKKITQDIILRTRVTVNLVDPLAQSFQYDENRTISSVGLYFASKGDASSNVLVQIRGMGDQGFPNKTIYAETVMNASDIKVSNNASAETRVYFEDPMMAEAGKEYAIVIITESDAYTMWLGTRTKPKIDKPNEIISGNPYVQGVLFSSSNASTWTPHQNSDLKFGVYTSKFDETATIEFDSIKSVEADRIVLMSTYLTPDNTGCSWEIKIIFDDMDENVTFDSIEWQPIGNYQDTELLGLAREVKLKATFKSNRYISPLMSVSDLTFTTFLTELKGSYVGRAIDMSEAPYNTIRFSYEAFLPKGTKVVPRYSDDDGKTWKTFTKAPTIKRTNNEFSQYVIDEKVKSSGKNTKLQVRLDLSTENSFLRPRVRRLMVTTRDE</sequence>
<gene>
    <name evidence="2" type="ORF">vB_SscM-1_119</name>
</gene>
<organism evidence="2 3">
    <name type="scientific">Staphylococcus phage vB_SscM-1</name>
    <dbReference type="NCBI Taxonomy" id="1868844"/>
    <lineage>
        <taxon>Viruses</taxon>
        <taxon>Duplodnaviria</taxon>
        <taxon>Heunggongvirae</taxon>
        <taxon>Uroviricota</taxon>
        <taxon>Caudoviricetes</taxon>
        <taxon>Herelleviridae</taxon>
        <taxon>Twortvirinae</taxon>
        <taxon>Sciuriunavirus</taxon>
        <taxon>Sciuriunavirus SscM1</taxon>
    </lineage>
</organism>
<name>A0A1X9I9R6_9CAUD</name>
<dbReference type="EMBL" id="KX171212">
    <property type="protein sequence ID" value="ANT44783.1"/>
    <property type="molecule type" value="Genomic_DNA"/>
</dbReference>
<feature type="domain" description="DUF4815" evidence="1">
    <location>
        <begin position="9"/>
        <end position="611"/>
    </location>
</feature>
<keyword evidence="3" id="KW-1185">Reference proteome</keyword>
<dbReference type="Pfam" id="PF16075">
    <property type="entry name" value="DUF4815"/>
    <property type="match status" value="1"/>
</dbReference>
<accession>A0A1X9I9R6</accession>
<evidence type="ECO:0000259" key="1">
    <source>
        <dbReference type="Pfam" id="PF16075"/>
    </source>
</evidence>